<comment type="caution">
    <text evidence="2">The sequence shown here is derived from an EMBL/GenBank/DDBJ whole genome shotgun (WGS) entry which is preliminary data.</text>
</comment>
<dbReference type="RefSeq" id="WP_188646335.1">
    <property type="nucleotide sequence ID" value="NZ_BMHQ01000002.1"/>
</dbReference>
<evidence type="ECO:0000313" key="3">
    <source>
        <dbReference type="Proteomes" id="UP000625210"/>
    </source>
</evidence>
<evidence type="ECO:0000259" key="1">
    <source>
        <dbReference type="PROSITE" id="PS50930"/>
    </source>
</evidence>
<dbReference type="GO" id="GO:0003677">
    <property type="term" value="F:DNA binding"/>
    <property type="evidence" value="ECO:0007669"/>
    <property type="project" value="InterPro"/>
</dbReference>
<dbReference type="InterPro" id="IPR046947">
    <property type="entry name" value="LytR-like"/>
</dbReference>
<dbReference type="AlphaFoldDB" id="A0A8J2YBR3"/>
<organism evidence="2 3">
    <name type="scientific">Marinithermofilum abyssi</name>
    <dbReference type="NCBI Taxonomy" id="1571185"/>
    <lineage>
        <taxon>Bacteria</taxon>
        <taxon>Bacillati</taxon>
        <taxon>Bacillota</taxon>
        <taxon>Bacilli</taxon>
        <taxon>Bacillales</taxon>
        <taxon>Thermoactinomycetaceae</taxon>
        <taxon>Marinithermofilum</taxon>
    </lineage>
</organism>
<reference evidence="2" key="1">
    <citation type="journal article" date="2014" name="Int. J. Syst. Evol. Microbiol.">
        <title>Complete genome sequence of Corynebacterium casei LMG S-19264T (=DSM 44701T), isolated from a smear-ripened cheese.</title>
        <authorList>
            <consortium name="US DOE Joint Genome Institute (JGI-PGF)"/>
            <person name="Walter F."/>
            <person name="Albersmeier A."/>
            <person name="Kalinowski J."/>
            <person name="Ruckert C."/>
        </authorList>
    </citation>
    <scope>NUCLEOTIDE SEQUENCE</scope>
    <source>
        <strain evidence="2">CGMCC 1.15179</strain>
    </source>
</reference>
<gene>
    <name evidence="2" type="ORF">GCM10011571_04780</name>
</gene>
<accession>A0A8J2YBR3</accession>
<dbReference type="GO" id="GO:0000156">
    <property type="term" value="F:phosphorelay response regulator activity"/>
    <property type="evidence" value="ECO:0007669"/>
    <property type="project" value="InterPro"/>
</dbReference>
<dbReference type="SMART" id="SM00850">
    <property type="entry name" value="LytTR"/>
    <property type="match status" value="1"/>
</dbReference>
<evidence type="ECO:0000313" key="2">
    <source>
        <dbReference type="EMBL" id="GGE06673.1"/>
    </source>
</evidence>
<dbReference type="Proteomes" id="UP000625210">
    <property type="component" value="Unassembled WGS sequence"/>
</dbReference>
<proteinExistence type="predicted"/>
<dbReference type="PANTHER" id="PTHR37299">
    <property type="entry name" value="TRANSCRIPTIONAL REGULATOR-RELATED"/>
    <property type="match status" value="1"/>
</dbReference>
<protein>
    <submittedName>
        <fullName evidence="2">LytR family transcriptional regulator</fullName>
    </submittedName>
</protein>
<dbReference type="Gene3D" id="2.40.50.40">
    <property type="match status" value="1"/>
</dbReference>
<sequence length="218" mass="24776">MHSSVMSIVQELLHDWVPPEASVAIAENAQYVEYEPGQYGLPIRPGQPVPSGSISNRVFHCKKRVECLVDDSVFGIPYYGMGYPMEGPDGSFSSLTVILPPSRRNTQPPLRYVTGQLDDIWKPVPVGEIPCFESGQKKTWFQHGKHRYITVHSLQALEERLPDSFLRIHRSYIVNIDWISKLHRDIASNLLVELATPDRPTLPVGQRYLRLVRQTLGF</sequence>
<dbReference type="InterPro" id="IPR007492">
    <property type="entry name" value="LytTR_DNA-bd_dom"/>
</dbReference>
<feature type="domain" description="HTH LytTR-type" evidence="1">
    <location>
        <begin position="145"/>
        <end position="218"/>
    </location>
</feature>
<dbReference type="EMBL" id="BMHQ01000002">
    <property type="protein sequence ID" value="GGE06673.1"/>
    <property type="molecule type" value="Genomic_DNA"/>
</dbReference>
<dbReference type="Pfam" id="PF04397">
    <property type="entry name" value="LytTR"/>
    <property type="match status" value="1"/>
</dbReference>
<dbReference type="PROSITE" id="PS50930">
    <property type="entry name" value="HTH_LYTTR"/>
    <property type="match status" value="1"/>
</dbReference>
<name>A0A8J2YBR3_9BACL</name>
<reference evidence="2" key="2">
    <citation type="submission" date="2020-09" db="EMBL/GenBank/DDBJ databases">
        <authorList>
            <person name="Sun Q."/>
            <person name="Zhou Y."/>
        </authorList>
    </citation>
    <scope>NUCLEOTIDE SEQUENCE</scope>
    <source>
        <strain evidence="2">CGMCC 1.15179</strain>
    </source>
</reference>
<keyword evidence="3" id="KW-1185">Reference proteome</keyword>
<dbReference type="PANTHER" id="PTHR37299:SF4">
    <property type="entry name" value="TRANSCRIPTIONAL REGULATOR"/>
    <property type="match status" value="1"/>
</dbReference>